<evidence type="ECO:0000313" key="3">
    <source>
        <dbReference type="Proteomes" id="UP000008810"/>
    </source>
</evidence>
<dbReference type="EnsemblPlants" id="KQK20350">
    <property type="protein sequence ID" value="KQK20350"/>
    <property type="gene ID" value="BRADI_1g53980v3"/>
</dbReference>
<reference evidence="1" key="2">
    <citation type="submission" date="2017-06" db="EMBL/GenBank/DDBJ databases">
        <title>WGS assembly of Brachypodium distachyon.</title>
        <authorList>
            <consortium name="The International Brachypodium Initiative"/>
            <person name="Lucas S."/>
            <person name="Harmon-Smith M."/>
            <person name="Lail K."/>
            <person name="Tice H."/>
            <person name="Grimwood J."/>
            <person name="Bruce D."/>
            <person name="Barry K."/>
            <person name="Shu S."/>
            <person name="Lindquist E."/>
            <person name="Wang M."/>
            <person name="Pitluck S."/>
            <person name="Vogel J.P."/>
            <person name="Garvin D.F."/>
            <person name="Mockler T.C."/>
            <person name="Schmutz J."/>
            <person name="Rokhsar D."/>
            <person name="Bevan M.W."/>
        </authorList>
    </citation>
    <scope>NUCLEOTIDE SEQUENCE</scope>
    <source>
        <strain evidence="1">Bd21</strain>
    </source>
</reference>
<dbReference type="SUPFAM" id="SSF50494">
    <property type="entry name" value="Trypsin-like serine proteases"/>
    <property type="match status" value="2"/>
</dbReference>
<evidence type="ECO:0000313" key="2">
    <source>
        <dbReference type="EnsemblPlants" id="KQK20350"/>
    </source>
</evidence>
<dbReference type="InParanoid" id="A0A0Q3NS51"/>
<proteinExistence type="predicted"/>
<dbReference type="Proteomes" id="UP000008810">
    <property type="component" value="Chromosome 1"/>
</dbReference>
<organism evidence="1">
    <name type="scientific">Brachypodium distachyon</name>
    <name type="common">Purple false brome</name>
    <name type="synonym">Trachynia distachya</name>
    <dbReference type="NCBI Taxonomy" id="15368"/>
    <lineage>
        <taxon>Eukaryota</taxon>
        <taxon>Viridiplantae</taxon>
        <taxon>Streptophyta</taxon>
        <taxon>Embryophyta</taxon>
        <taxon>Tracheophyta</taxon>
        <taxon>Spermatophyta</taxon>
        <taxon>Magnoliopsida</taxon>
        <taxon>Liliopsida</taxon>
        <taxon>Poales</taxon>
        <taxon>Poaceae</taxon>
        <taxon>BOP clade</taxon>
        <taxon>Pooideae</taxon>
        <taxon>Stipodae</taxon>
        <taxon>Brachypodieae</taxon>
        <taxon>Brachypodium</taxon>
    </lineage>
</organism>
<dbReference type="Pfam" id="PF13365">
    <property type="entry name" value="Trypsin_2"/>
    <property type="match status" value="1"/>
</dbReference>
<gene>
    <name evidence="1" type="ORF">BRADI_1g53980v3</name>
</gene>
<dbReference type="Gramene" id="KQK20350">
    <property type="protein sequence ID" value="KQK20350"/>
    <property type="gene ID" value="BRADI_1g53980v3"/>
</dbReference>
<evidence type="ECO:0000313" key="1">
    <source>
        <dbReference type="EMBL" id="KQK20350.1"/>
    </source>
</evidence>
<protein>
    <submittedName>
        <fullName evidence="1 2">Uncharacterized protein</fullName>
    </submittedName>
</protein>
<feature type="non-terminal residue" evidence="1">
    <location>
        <position position="1"/>
    </location>
</feature>
<dbReference type="EMBL" id="CM000880">
    <property type="protein sequence ID" value="KQK20350.1"/>
    <property type="molecule type" value="Genomic_DNA"/>
</dbReference>
<dbReference type="AlphaFoldDB" id="A0A0Q3NS51"/>
<sequence length="507" mass="56439">IMLKVKRRATGSDERRKVRKRGVKEVSTIISDLGQGMTEHLGQELTETLSPSIISIASFKGDKLHYKSTGIVIEQRPRGPIILTSSNLIRRYDERKLVFPPLKIKLRLPNIQVVNGQVQNLNLSCNLVVITASFSPDLRAVCLGNSVQVESHTKLLSVKRCFNSGNLMASSGVLIDRPSGVDCESTCKITKDGIGGPLVDFDGNIVGMNNYFDSDVTRYIPANQILKDLLSIGMNIVTTGHNEEMELDKPRDAVNKLLTADGYPLPKYADGELLLFVVLTIPKKTRRRIALKTCRSVVALGSFNEKGRHFACTGVLIDYNQSIRVPTSANLVRNGNEIVENLRIEVCLPNKKHTTGTLQHYSLQYNVAVVTINDLDGNRAAKFVEEPQTKIVALGRVFKSGNFMATRGVVTGKQSGFDCKELKVSSCKITKAGIGGPLVDFNGKIVGMNFFDMEETPYLPSDMILKLLRQFDLKGKLFNDSWPVPDPYWYYPSLHRRRKRARGRLLT</sequence>
<reference evidence="1 2" key="1">
    <citation type="journal article" date="2010" name="Nature">
        <title>Genome sequencing and analysis of the model grass Brachypodium distachyon.</title>
        <authorList>
            <consortium name="International Brachypodium Initiative"/>
        </authorList>
    </citation>
    <scope>NUCLEOTIDE SEQUENCE [LARGE SCALE GENOMIC DNA]</scope>
    <source>
        <strain evidence="1 2">Bd21</strain>
    </source>
</reference>
<dbReference type="PANTHER" id="PTHR18868">
    <property type="entry name" value="OS07G0665300 PROTEIN-RELATED"/>
    <property type="match status" value="1"/>
</dbReference>
<dbReference type="PANTHER" id="PTHR18868:SF41">
    <property type="match status" value="1"/>
</dbReference>
<keyword evidence="3" id="KW-1185">Reference proteome</keyword>
<dbReference type="InterPro" id="IPR009003">
    <property type="entry name" value="Peptidase_S1_PA"/>
</dbReference>
<reference evidence="2" key="3">
    <citation type="submission" date="2018-08" db="UniProtKB">
        <authorList>
            <consortium name="EnsemblPlants"/>
        </authorList>
    </citation>
    <scope>IDENTIFICATION</scope>
    <source>
        <strain evidence="2">cv. Bd21</strain>
    </source>
</reference>
<dbReference type="STRING" id="15368.A0A0Q3NS51"/>
<name>A0A0Q3NS51_BRADI</name>
<dbReference type="OrthoDB" id="4217619at2759"/>
<accession>A0A0Q3NS51</accession>
<dbReference type="Gene3D" id="2.40.10.120">
    <property type="match status" value="2"/>
</dbReference>
<dbReference type="ExpressionAtlas" id="A0A0Q3NS51">
    <property type="expression patterns" value="baseline"/>
</dbReference>